<reference evidence="3 4" key="1">
    <citation type="submission" date="2017-05" db="EMBL/GenBank/DDBJ databases">
        <title>The Genome Sequence of Enterococcus mundtii 6B1_DIV0119.</title>
        <authorList>
            <consortium name="The Broad Institute Genomics Platform"/>
            <consortium name="The Broad Institute Genomic Center for Infectious Diseases"/>
            <person name="Earl A."/>
            <person name="Manson A."/>
            <person name="Schwartman J."/>
            <person name="Gilmore M."/>
            <person name="Abouelleil A."/>
            <person name="Cao P."/>
            <person name="Chapman S."/>
            <person name="Cusick C."/>
            <person name="Shea T."/>
            <person name="Young S."/>
            <person name="Neafsey D."/>
            <person name="Nusbaum C."/>
            <person name="Birren B."/>
        </authorList>
    </citation>
    <scope>NUCLEOTIDE SEQUENCE [LARGE SCALE GENOMIC DNA]</scope>
    <source>
        <strain evidence="3 4">6B1_DIV0119</strain>
    </source>
</reference>
<dbReference type="RefSeq" id="WP_071867525.1">
    <property type="nucleotide sequence ID" value="NZ_BJWA01000018.1"/>
</dbReference>
<name>A0A1L8UQB8_ENTMU</name>
<keyword evidence="5" id="KW-1185">Reference proteome</keyword>
<sequence>MSEAEKKQRELEKKAFSLKVLYFNRYLIIRYLTAGFFFTNLYWLVALLLASSKMFWVPLGLLFFLLPVVAEQVALYRTHKNNATVTRNYYRLQAVTNVFLLLAVFSPGYSQLFPFMANGSNGQALILFVIASGLLICLFCQRRLNKIHANTDRHYQRIKEYERVVHFGKGSK</sequence>
<evidence type="ECO:0000313" key="3">
    <source>
        <dbReference type="EMBL" id="OTP24765.1"/>
    </source>
</evidence>
<evidence type="ECO:0000313" key="5">
    <source>
        <dbReference type="Proteomes" id="UP000321175"/>
    </source>
</evidence>
<accession>A0A1L8UQB8</accession>
<comment type="caution">
    <text evidence="3">The sequence shown here is derived from an EMBL/GenBank/DDBJ whole genome shotgun (WGS) entry which is preliminary data.</text>
</comment>
<dbReference type="Proteomes" id="UP000321175">
    <property type="component" value="Unassembled WGS sequence"/>
</dbReference>
<feature type="transmembrane region" description="Helical" evidence="1">
    <location>
        <begin position="122"/>
        <end position="140"/>
    </location>
</feature>
<feature type="transmembrane region" description="Helical" evidence="1">
    <location>
        <begin position="55"/>
        <end position="76"/>
    </location>
</feature>
<feature type="transmembrane region" description="Helical" evidence="1">
    <location>
        <begin position="88"/>
        <end position="110"/>
    </location>
</feature>
<keyword evidence="1" id="KW-0812">Transmembrane</keyword>
<evidence type="ECO:0000313" key="4">
    <source>
        <dbReference type="Proteomes" id="UP000195024"/>
    </source>
</evidence>
<protein>
    <recommendedName>
        <fullName evidence="6">PTS cellobiose transporter subunit IIC</fullName>
    </recommendedName>
</protein>
<gene>
    <name evidence="3" type="ORF">A5802_003079</name>
    <name evidence="2" type="ORF">EMU01_22610</name>
</gene>
<proteinExistence type="predicted"/>
<evidence type="ECO:0000256" key="1">
    <source>
        <dbReference type="SAM" id="Phobius"/>
    </source>
</evidence>
<feature type="transmembrane region" description="Helical" evidence="1">
    <location>
        <begin position="28"/>
        <end position="49"/>
    </location>
</feature>
<dbReference type="Proteomes" id="UP000195024">
    <property type="component" value="Unassembled WGS sequence"/>
</dbReference>
<dbReference type="EMBL" id="NGMS01000005">
    <property type="protein sequence ID" value="OTP24765.1"/>
    <property type="molecule type" value="Genomic_DNA"/>
</dbReference>
<dbReference type="EMBL" id="BJWA01000018">
    <property type="protein sequence ID" value="GEL81117.1"/>
    <property type="molecule type" value="Genomic_DNA"/>
</dbReference>
<organism evidence="3 4">
    <name type="scientific">Enterococcus mundtii</name>
    <dbReference type="NCBI Taxonomy" id="53346"/>
    <lineage>
        <taxon>Bacteria</taxon>
        <taxon>Bacillati</taxon>
        <taxon>Bacillota</taxon>
        <taxon>Bacilli</taxon>
        <taxon>Lactobacillales</taxon>
        <taxon>Enterococcaceae</taxon>
        <taxon>Enterococcus</taxon>
    </lineage>
</organism>
<keyword evidence="1" id="KW-1133">Transmembrane helix</keyword>
<dbReference type="GeneID" id="61000560"/>
<reference evidence="2 5" key="2">
    <citation type="submission" date="2019-07" db="EMBL/GenBank/DDBJ databases">
        <title>Whole genome shotgun sequence of Enterococcus mundtii NBRC 100490.</title>
        <authorList>
            <person name="Hosoyama A."/>
            <person name="Uohara A."/>
            <person name="Ohji S."/>
            <person name="Ichikawa N."/>
        </authorList>
    </citation>
    <scope>NUCLEOTIDE SEQUENCE [LARGE SCALE GENOMIC DNA]</scope>
    <source>
        <strain evidence="2 5">NBRC 100490</strain>
    </source>
</reference>
<keyword evidence="1" id="KW-0472">Membrane</keyword>
<dbReference type="AlphaFoldDB" id="A0A1L8UQB8"/>
<evidence type="ECO:0008006" key="6">
    <source>
        <dbReference type="Google" id="ProtNLM"/>
    </source>
</evidence>
<evidence type="ECO:0000313" key="2">
    <source>
        <dbReference type="EMBL" id="GEL81117.1"/>
    </source>
</evidence>